<evidence type="ECO:0000259" key="1">
    <source>
        <dbReference type="Pfam" id="PF06114"/>
    </source>
</evidence>
<accession>A0A024QFR2</accession>
<reference evidence="2 3" key="1">
    <citation type="submission" date="2014-03" db="EMBL/GenBank/DDBJ databases">
        <authorList>
            <person name="Urmite Genomes U."/>
        </authorList>
    </citation>
    <scope>NUCLEOTIDE SEQUENCE [LARGE SCALE GENOMIC DNA]</scope>
    <source>
        <strain evidence="2 3">Vm-5</strain>
    </source>
</reference>
<organism evidence="2 3">
    <name type="scientific">Virgibacillus massiliensis</name>
    <dbReference type="NCBI Taxonomy" id="1462526"/>
    <lineage>
        <taxon>Bacteria</taxon>
        <taxon>Bacillati</taxon>
        <taxon>Bacillota</taxon>
        <taxon>Bacilli</taxon>
        <taxon>Bacillales</taxon>
        <taxon>Bacillaceae</taxon>
        <taxon>Virgibacillus</taxon>
    </lineage>
</organism>
<dbReference type="EMBL" id="CCDP010000002">
    <property type="protein sequence ID" value="CDQ41344.1"/>
    <property type="molecule type" value="Genomic_DNA"/>
</dbReference>
<dbReference type="RefSeq" id="WP_021290392.1">
    <property type="nucleotide sequence ID" value="NZ_BNER01000009.1"/>
</dbReference>
<dbReference type="eggNOG" id="COG2856">
    <property type="taxonomic scope" value="Bacteria"/>
</dbReference>
<sequence>MIIYSRTEDYIRRLLTEVGIHTPHELKIKTLSNTLGISVYFWEFSSESVCKGGRNLIFLNKTKNKQTQWQEFTHEIAHNLWHAGRQEHMPHLFVELQEWQAKYFSYHLCIPTFMLQQIGMVSPYQMMELFNVEYDFACHRLEMYENKLLYDSNKPFTLKDNQF</sequence>
<protein>
    <recommendedName>
        <fullName evidence="1">IrrE N-terminal-like domain-containing protein</fullName>
    </recommendedName>
</protein>
<dbReference type="Proteomes" id="UP000028875">
    <property type="component" value="Unassembled WGS sequence"/>
</dbReference>
<proteinExistence type="predicted"/>
<keyword evidence="3" id="KW-1185">Reference proteome</keyword>
<gene>
    <name evidence="2" type="ORF">BN990_03710</name>
</gene>
<feature type="domain" description="IrrE N-terminal-like" evidence="1">
    <location>
        <begin position="47"/>
        <end position="142"/>
    </location>
</feature>
<dbReference type="AlphaFoldDB" id="A0A024QFR2"/>
<dbReference type="STRING" id="1462526.BN990_03710"/>
<dbReference type="OrthoDB" id="2417909at2"/>
<dbReference type="Pfam" id="PF06114">
    <property type="entry name" value="Peptidase_M78"/>
    <property type="match status" value="1"/>
</dbReference>
<evidence type="ECO:0000313" key="3">
    <source>
        <dbReference type="Proteomes" id="UP000028875"/>
    </source>
</evidence>
<comment type="caution">
    <text evidence="2">The sequence shown here is derived from an EMBL/GenBank/DDBJ whole genome shotgun (WGS) entry which is preliminary data.</text>
</comment>
<dbReference type="InterPro" id="IPR010359">
    <property type="entry name" value="IrrE_HExxH"/>
</dbReference>
<reference evidence="3" key="2">
    <citation type="submission" date="2014-05" db="EMBL/GenBank/DDBJ databases">
        <title>Draft genome sequence of Virgibacillus massiliensis Vm-5.</title>
        <authorList>
            <person name="Khelaifia S."/>
            <person name="Croce O."/>
            <person name="Lagier J.C."/>
            <person name="Raoult D."/>
        </authorList>
    </citation>
    <scope>NUCLEOTIDE SEQUENCE [LARGE SCALE GENOMIC DNA]</scope>
    <source>
        <strain evidence="3">Vm-5</strain>
    </source>
</reference>
<evidence type="ECO:0000313" key="2">
    <source>
        <dbReference type="EMBL" id="CDQ41344.1"/>
    </source>
</evidence>
<name>A0A024QFR2_9BACI</name>